<evidence type="ECO:0000256" key="7">
    <source>
        <dbReference type="ARBA" id="ARBA00035120"/>
    </source>
</evidence>
<feature type="transmembrane region" description="Helical" evidence="10">
    <location>
        <begin position="436"/>
        <end position="458"/>
    </location>
</feature>
<keyword evidence="3" id="KW-1003">Cell membrane</keyword>
<dbReference type="PANTHER" id="PTHR28259:SF1">
    <property type="entry name" value="FLUORIDE EXPORT PROTEIN 1-RELATED"/>
    <property type="match status" value="1"/>
</dbReference>
<dbReference type="AlphaFoldDB" id="W9HXB1"/>
<dbReference type="PANTHER" id="PTHR28259">
    <property type="entry name" value="FLUORIDE EXPORT PROTEIN 1-RELATED"/>
    <property type="match status" value="1"/>
</dbReference>
<dbReference type="Proteomes" id="UP000030753">
    <property type="component" value="Unassembled WGS sequence"/>
</dbReference>
<evidence type="ECO:0000256" key="1">
    <source>
        <dbReference type="ARBA" id="ARBA00002598"/>
    </source>
</evidence>
<feature type="compositionally biased region" description="Low complexity" evidence="9">
    <location>
        <begin position="38"/>
        <end position="49"/>
    </location>
</feature>
<evidence type="ECO:0000256" key="5">
    <source>
        <dbReference type="ARBA" id="ARBA00022989"/>
    </source>
</evidence>
<accession>W9HXB1</accession>
<dbReference type="OrthoDB" id="409792at2759"/>
<feature type="transmembrane region" description="Helical" evidence="10">
    <location>
        <begin position="316"/>
        <end position="337"/>
    </location>
</feature>
<comment type="similarity">
    <text evidence="7">Belongs to the fluoride channel Fluc/FEX (TC 1.A.43) family.</text>
</comment>
<dbReference type="GO" id="GO:1903425">
    <property type="term" value="F:fluoride transmembrane transporter activity"/>
    <property type="evidence" value="ECO:0007669"/>
    <property type="project" value="TreeGrafter"/>
</dbReference>
<dbReference type="EMBL" id="JH717845">
    <property type="protein sequence ID" value="EWY87268.1"/>
    <property type="molecule type" value="Genomic_DNA"/>
</dbReference>
<dbReference type="HOGENOM" id="CLU_030507_0_0_1"/>
<evidence type="ECO:0000256" key="9">
    <source>
        <dbReference type="SAM" id="MobiDB-lite"/>
    </source>
</evidence>
<dbReference type="GO" id="GO:0005886">
    <property type="term" value="C:plasma membrane"/>
    <property type="evidence" value="ECO:0007669"/>
    <property type="project" value="UniProtKB-SubCell"/>
</dbReference>
<comment type="catalytic activity">
    <reaction evidence="8">
        <text>fluoride(in) = fluoride(out)</text>
        <dbReference type="Rhea" id="RHEA:76159"/>
        <dbReference type="ChEBI" id="CHEBI:17051"/>
    </reaction>
    <physiologicalReaction direction="left-to-right" evidence="8">
        <dbReference type="Rhea" id="RHEA:76160"/>
    </physiologicalReaction>
</comment>
<feature type="region of interest" description="Disordered" evidence="9">
    <location>
        <begin position="181"/>
        <end position="201"/>
    </location>
</feature>
<keyword evidence="5 10" id="KW-1133">Transmembrane helix</keyword>
<evidence type="ECO:0000256" key="10">
    <source>
        <dbReference type="SAM" id="Phobius"/>
    </source>
</evidence>
<name>W9HXB1_FUSOX</name>
<evidence type="ECO:0000313" key="12">
    <source>
        <dbReference type="Proteomes" id="UP000030753"/>
    </source>
</evidence>
<evidence type="ECO:0000313" key="11">
    <source>
        <dbReference type="EMBL" id="EWY87268.1"/>
    </source>
</evidence>
<comment type="subcellular location">
    <subcellularLocation>
        <location evidence="2">Cell membrane</location>
        <topology evidence="2">Multi-pass membrane protein</topology>
    </subcellularLocation>
</comment>
<evidence type="ECO:0008006" key="13">
    <source>
        <dbReference type="Google" id="ProtNLM"/>
    </source>
</evidence>
<feature type="transmembrane region" description="Helical" evidence="10">
    <location>
        <begin position="266"/>
        <end position="295"/>
    </location>
</feature>
<protein>
    <recommendedName>
        <fullName evidence="13">Chromosome condensation protein (CrcB)</fullName>
    </recommendedName>
</protein>
<dbReference type="Pfam" id="PF02537">
    <property type="entry name" value="CRCB"/>
    <property type="match status" value="2"/>
</dbReference>
<dbReference type="InterPro" id="IPR003691">
    <property type="entry name" value="FluC"/>
</dbReference>
<evidence type="ECO:0000256" key="3">
    <source>
        <dbReference type="ARBA" id="ARBA00022475"/>
    </source>
</evidence>
<organism evidence="11 12">
    <name type="scientific">Fusarium oxysporum NRRL 32931</name>
    <dbReference type="NCBI Taxonomy" id="660029"/>
    <lineage>
        <taxon>Eukaryota</taxon>
        <taxon>Fungi</taxon>
        <taxon>Dikarya</taxon>
        <taxon>Ascomycota</taxon>
        <taxon>Pezizomycotina</taxon>
        <taxon>Sordariomycetes</taxon>
        <taxon>Hypocreomycetidae</taxon>
        <taxon>Hypocreales</taxon>
        <taxon>Nectriaceae</taxon>
        <taxon>Fusarium</taxon>
        <taxon>Fusarium oxysporum species complex</taxon>
    </lineage>
</organism>
<feature type="transmembrane region" description="Helical" evidence="10">
    <location>
        <begin position="221"/>
        <end position="246"/>
    </location>
</feature>
<keyword evidence="4 10" id="KW-0812">Transmembrane</keyword>
<comment type="function">
    <text evidence="1">Fluoride channel required for the rapid expulsion of cytoplasmic fluoride.</text>
</comment>
<evidence type="ECO:0000256" key="2">
    <source>
        <dbReference type="ARBA" id="ARBA00004651"/>
    </source>
</evidence>
<reference evidence="11 12" key="1">
    <citation type="submission" date="2011-06" db="EMBL/GenBank/DDBJ databases">
        <title>The Genome Sequence of Fusarium oxysporum FOSC 3-a.</title>
        <authorList>
            <consortium name="The Broad Institute Genome Sequencing Platform"/>
            <person name="Ma L.-J."/>
            <person name="Gale L.R."/>
            <person name="Schwartz D.C."/>
            <person name="Zhou S."/>
            <person name="Corby-Kistler H."/>
            <person name="Young S.K."/>
            <person name="Zeng Q."/>
            <person name="Gargeya S."/>
            <person name="Fitzgerald M."/>
            <person name="Haas B."/>
            <person name="Abouelleil A."/>
            <person name="Alvarado L."/>
            <person name="Arachchi H.M."/>
            <person name="Berlin A."/>
            <person name="Brown A."/>
            <person name="Chapman S.B."/>
            <person name="Chen Z."/>
            <person name="Dunbar C."/>
            <person name="Freedman E."/>
            <person name="Gearin G."/>
            <person name="Gellesch M."/>
            <person name="Goldberg J."/>
            <person name="Griggs A."/>
            <person name="Gujja S."/>
            <person name="Heiman D."/>
            <person name="Howarth C."/>
            <person name="Larson L."/>
            <person name="Lui A."/>
            <person name="MacDonald P.J.P."/>
            <person name="Mehta T."/>
            <person name="Montmayeur A."/>
            <person name="Murphy C."/>
            <person name="Neiman D."/>
            <person name="Pearson M."/>
            <person name="Priest M."/>
            <person name="Roberts A."/>
            <person name="Saif S."/>
            <person name="Shea T."/>
            <person name="Shenoy N."/>
            <person name="Sisk P."/>
            <person name="Stolte C."/>
            <person name="Sykes S."/>
            <person name="Wortman J."/>
            <person name="Nusbaum C."/>
            <person name="Birren B."/>
        </authorList>
    </citation>
    <scope>NUCLEOTIDE SEQUENCE [LARGE SCALE GENOMIC DNA]</scope>
    <source>
        <strain evidence="12">FOSC 3-a</strain>
    </source>
</reference>
<feature type="transmembrane region" description="Helical" evidence="10">
    <location>
        <begin position="146"/>
        <end position="165"/>
    </location>
</feature>
<feature type="transmembrane region" description="Helical" evidence="10">
    <location>
        <begin position="343"/>
        <end position="365"/>
    </location>
</feature>
<evidence type="ECO:0000256" key="8">
    <source>
        <dbReference type="ARBA" id="ARBA00035585"/>
    </source>
</evidence>
<keyword evidence="6 10" id="KW-0472">Membrane</keyword>
<sequence length="462" mass="50948">MAARWPAQKPQDALLRHPPAGGYDPDSMRGDTRPQPGPNFENQNQNQNPDCSVETYDLDEIAPIAPIPDPDSSIYHRNSLERARETEIELQDEEARVPDRPSPTTDKALTFTTKLHTHSYLIFFSIMGTLAREGMTALLVYPGAPVIFPTLWVNFAGCLIMGFLAEDRMLFRHEWGEGTYCKEENQSPDTSGAVSDDTTKDQGTTDLEAVKKAHLSVKKTLPLYIGLSVGFCGSFTTFSTFILDSFLALSNELETSSAPTSDRNKGYSFCALAAVVLLTVHASMGGLFLGAHIAILADDIMPSLPYLFMRKFIDRLATILGWGCWIGAIFICIYPPHDEWRGSVLFSLAFAPLGVFTRFYLAIYLNGRLPTFPLGTFAANVVGSLILAVVWDISQILARPSLGHQLLEGAKNGYCAVVTTVSTLALELSSLQREHAYRYGTMSFLVSFGLMVIISGSFKWTR</sequence>
<feature type="region of interest" description="Disordered" evidence="9">
    <location>
        <begin position="1"/>
        <end position="52"/>
    </location>
</feature>
<gene>
    <name evidence="11" type="ORF">FOYG_11489</name>
</gene>
<proteinExistence type="inferred from homology"/>
<feature type="transmembrane region" description="Helical" evidence="10">
    <location>
        <begin position="377"/>
        <end position="398"/>
    </location>
</feature>
<evidence type="ECO:0000256" key="6">
    <source>
        <dbReference type="ARBA" id="ARBA00023136"/>
    </source>
</evidence>
<feature type="transmembrane region" description="Helical" evidence="10">
    <location>
        <begin position="120"/>
        <end position="140"/>
    </location>
</feature>
<evidence type="ECO:0000256" key="4">
    <source>
        <dbReference type="ARBA" id="ARBA00022692"/>
    </source>
</evidence>